<sequence length="170" mass="19277">MKNTDRKISALILSAFFLFDTACLRFVLMNMTASQSPVLVLFEVFWLLVAGWGVVKAWQVQEPWTTVQKRTMLALLGLYLVVNLLCMPLEAQIVSASLSTINQWLSQNTVLVWLLIAVKLILPGVAIWFACRSRKTSTVVFEEPAEPQEFATDEALEQLTIRLDEKEVEE</sequence>
<keyword evidence="1" id="KW-0812">Transmembrane</keyword>
<proteinExistence type="predicted"/>
<dbReference type="EMBL" id="AMCI01000967">
    <property type="protein sequence ID" value="EJX07116.1"/>
    <property type="molecule type" value="Genomic_DNA"/>
</dbReference>
<comment type="caution">
    <text evidence="2">The sequence shown here is derived from an EMBL/GenBank/DDBJ whole genome shotgun (WGS) entry which is preliminary data.</text>
</comment>
<organism evidence="2">
    <name type="scientific">gut metagenome</name>
    <dbReference type="NCBI Taxonomy" id="749906"/>
    <lineage>
        <taxon>unclassified sequences</taxon>
        <taxon>metagenomes</taxon>
        <taxon>organismal metagenomes</taxon>
    </lineage>
</organism>
<gene>
    <name evidence="2" type="ORF">EVA_04772</name>
</gene>
<protein>
    <submittedName>
        <fullName evidence="2">Membrane protein</fullName>
    </submittedName>
</protein>
<dbReference type="AlphaFoldDB" id="J9D3B2"/>
<name>J9D3B2_9ZZZZ</name>
<feature type="transmembrane region" description="Helical" evidence="1">
    <location>
        <begin position="35"/>
        <end position="55"/>
    </location>
</feature>
<reference evidence="2" key="1">
    <citation type="journal article" date="2012" name="PLoS ONE">
        <title>Gene sets for utilization of primary and secondary nutrition supplies in the distal gut of endangered iberian lynx.</title>
        <authorList>
            <person name="Alcaide M."/>
            <person name="Messina E."/>
            <person name="Richter M."/>
            <person name="Bargiela R."/>
            <person name="Peplies J."/>
            <person name="Huws S.A."/>
            <person name="Newbold C.J."/>
            <person name="Golyshin P.N."/>
            <person name="Simon M.A."/>
            <person name="Lopez G."/>
            <person name="Yakimov M.M."/>
            <person name="Ferrer M."/>
        </authorList>
    </citation>
    <scope>NUCLEOTIDE SEQUENCE</scope>
</reference>
<keyword evidence="1" id="KW-1133">Transmembrane helix</keyword>
<accession>J9D3B2</accession>
<keyword evidence="1" id="KW-0472">Membrane</keyword>
<feature type="transmembrane region" description="Helical" evidence="1">
    <location>
        <begin position="76"/>
        <end position="98"/>
    </location>
</feature>
<feature type="transmembrane region" description="Helical" evidence="1">
    <location>
        <begin position="110"/>
        <end position="131"/>
    </location>
</feature>
<evidence type="ECO:0000256" key="1">
    <source>
        <dbReference type="SAM" id="Phobius"/>
    </source>
</evidence>
<evidence type="ECO:0000313" key="2">
    <source>
        <dbReference type="EMBL" id="EJX07116.1"/>
    </source>
</evidence>